<name>A0A4R5DM08_9BACT</name>
<dbReference type="GO" id="GO:0032259">
    <property type="term" value="P:methylation"/>
    <property type="evidence" value="ECO:0007669"/>
    <property type="project" value="UniProtKB-KW"/>
</dbReference>
<dbReference type="GO" id="GO:0043565">
    <property type="term" value="F:sequence-specific DNA binding"/>
    <property type="evidence" value="ECO:0007669"/>
    <property type="project" value="TreeGrafter"/>
</dbReference>
<evidence type="ECO:0000313" key="4">
    <source>
        <dbReference type="EMBL" id="TDE15302.1"/>
    </source>
</evidence>
<comment type="caution">
    <text evidence="4">The sequence shown here is derived from an EMBL/GenBank/DDBJ whole genome shotgun (WGS) entry which is preliminary data.</text>
</comment>
<gene>
    <name evidence="4" type="ORF">E0F88_12320</name>
</gene>
<evidence type="ECO:0000256" key="1">
    <source>
        <dbReference type="ARBA" id="ARBA00022603"/>
    </source>
</evidence>
<dbReference type="Proteomes" id="UP000294850">
    <property type="component" value="Unassembled WGS sequence"/>
</dbReference>
<organism evidence="4 5">
    <name type="scientific">Dyadobacter psychrotolerans</name>
    <dbReference type="NCBI Taxonomy" id="2541721"/>
    <lineage>
        <taxon>Bacteria</taxon>
        <taxon>Pseudomonadati</taxon>
        <taxon>Bacteroidota</taxon>
        <taxon>Cytophagia</taxon>
        <taxon>Cytophagales</taxon>
        <taxon>Spirosomataceae</taxon>
        <taxon>Dyadobacter</taxon>
    </lineage>
</organism>
<protein>
    <submittedName>
        <fullName evidence="4">DNA adenine methylase</fullName>
    </submittedName>
</protein>
<dbReference type="EMBL" id="SMFL01000004">
    <property type="protein sequence ID" value="TDE15302.1"/>
    <property type="molecule type" value="Genomic_DNA"/>
</dbReference>
<dbReference type="GO" id="GO:1904047">
    <property type="term" value="F:S-adenosyl-L-methionine binding"/>
    <property type="evidence" value="ECO:0007669"/>
    <property type="project" value="TreeGrafter"/>
</dbReference>
<dbReference type="PANTHER" id="PTHR30481">
    <property type="entry name" value="DNA ADENINE METHYLASE"/>
    <property type="match status" value="1"/>
</dbReference>
<dbReference type="OrthoDB" id="9805629at2"/>
<keyword evidence="5" id="KW-1185">Reference proteome</keyword>
<keyword evidence="2" id="KW-0808">Transferase</keyword>
<evidence type="ECO:0000256" key="3">
    <source>
        <dbReference type="ARBA" id="ARBA00022691"/>
    </source>
</evidence>
<proteinExistence type="predicted"/>
<keyword evidence="1 4" id="KW-0489">Methyltransferase</keyword>
<dbReference type="Gene3D" id="3.40.50.150">
    <property type="entry name" value="Vaccinia Virus protein VP39"/>
    <property type="match status" value="1"/>
</dbReference>
<dbReference type="GO" id="GO:0009007">
    <property type="term" value="F:site-specific DNA-methyltransferase (adenine-specific) activity"/>
    <property type="evidence" value="ECO:0007669"/>
    <property type="project" value="UniProtKB-EC"/>
</dbReference>
<dbReference type="GO" id="GO:0009307">
    <property type="term" value="P:DNA restriction-modification system"/>
    <property type="evidence" value="ECO:0007669"/>
    <property type="project" value="InterPro"/>
</dbReference>
<accession>A0A4R5DM08</accession>
<dbReference type="InterPro" id="IPR029063">
    <property type="entry name" value="SAM-dependent_MTases_sf"/>
</dbReference>
<dbReference type="SUPFAM" id="SSF53335">
    <property type="entry name" value="S-adenosyl-L-methionine-dependent methyltransferases"/>
    <property type="match status" value="1"/>
</dbReference>
<keyword evidence="3" id="KW-0949">S-adenosyl-L-methionine</keyword>
<dbReference type="InterPro" id="IPR012327">
    <property type="entry name" value="MeTrfase_D12"/>
</dbReference>
<dbReference type="PANTHER" id="PTHR30481:SF4">
    <property type="entry name" value="SITE-SPECIFIC DNA-METHYLTRANSFERASE (ADENINE-SPECIFIC)"/>
    <property type="match status" value="1"/>
</dbReference>
<reference evidence="4 5" key="1">
    <citation type="submission" date="2019-03" db="EMBL/GenBank/DDBJ databases">
        <title>Dyadobacter AR-3-6 sp. nov., isolated from arctic soil.</title>
        <authorList>
            <person name="Chaudhary D.K."/>
        </authorList>
    </citation>
    <scope>NUCLEOTIDE SEQUENCE [LARGE SCALE GENOMIC DNA]</scope>
    <source>
        <strain evidence="4 5">AR-3-6</strain>
    </source>
</reference>
<dbReference type="RefSeq" id="WP_131958565.1">
    <property type="nucleotide sequence ID" value="NZ_SMFL01000004.1"/>
</dbReference>
<evidence type="ECO:0000313" key="5">
    <source>
        <dbReference type="Proteomes" id="UP000294850"/>
    </source>
</evidence>
<evidence type="ECO:0000256" key="2">
    <source>
        <dbReference type="ARBA" id="ARBA00022679"/>
    </source>
</evidence>
<dbReference type="Pfam" id="PF02086">
    <property type="entry name" value="MethyltransfD12"/>
    <property type="match status" value="1"/>
</dbReference>
<dbReference type="AlphaFoldDB" id="A0A4R5DM08"/>
<dbReference type="GO" id="GO:0006298">
    <property type="term" value="P:mismatch repair"/>
    <property type="evidence" value="ECO:0007669"/>
    <property type="project" value="TreeGrafter"/>
</dbReference>
<sequence length="237" mass="27622">MSRIQNQVYKNYFGSKNGSGVRHQIINQIMPHDIYIEPCGGSGAIAQFKKPALVKTYINEINVKVFQALRSGIDIPDCVISNKCAIEFLSTFDFIPQYRYCIYLDPPYPLLSRRSDRHVYKHEMTDQQHEQLLKVVLALPKNVDVLISTYENELYTEFLKNWNLHSFSAQTRAGLATELLYMNYHNDEGHLHQYDYLGDDYIDRQRVKRKIQREVQKLVSLPAKERNAIIQALSHLV</sequence>